<dbReference type="GO" id="GO:0005546">
    <property type="term" value="F:phosphatidylinositol-4,5-bisphosphate binding"/>
    <property type="evidence" value="ECO:0007669"/>
    <property type="project" value="InterPro"/>
</dbReference>
<name>A0A8I6YFI7_HORVV</name>
<comment type="function">
    <text evidence="3">Component of the exocyst complex.</text>
</comment>
<feature type="compositionally biased region" description="Low complexity" evidence="4">
    <location>
        <begin position="12"/>
        <end position="32"/>
    </location>
</feature>
<dbReference type="Gene3D" id="1.20.1280.170">
    <property type="entry name" value="Exocyst complex component Exo70"/>
    <property type="match status" value="1"/>
</dbReference>
<dbReference type="GO" id="GO:0015031">
    <property type="term" value="P:protein transport"/>
    <property type="evidence" value="ECO:0007669"/>
    <property type="project" value="UniProtKB-KW"/>
</dbReference>
<dbReference type="GO" id="GO:0000145">
    <property type="term" value="C:exocyst"/>
    <property type="evidence" value="ECO:0000318"/>
    <property type="project" value="GO_Central"/>
</dbReference>
<dbReference type="OrthoDB" id="671242at2759"/>
<dbReference type="Proteomes" id="UP000011116">
    <property type="component" value="Chromosome 7H"/>
</dbReference>
<evidence type="ECO:0000259" key="5">
    <source>
        <dbReference type="Pfam" id="PF03081"/>
    </source>
</evidence>
<dbReference type="GeneID" id="123413398"/>
<evidence type="ECO:0000256" key="2">
    <source>
        <dbReference type="ARBA" id="ARBA00022448"/>
    </source>
</evidence>
<keyword evidence="3" id="KW-0653">Protein transport</keyword>
<dbReference type="InterPro" id="IPR046364">
    <property type="entry name" value="Exo70_C"/>
</dbReference>
<sequence>MAFPKSPATTVSSYASTPLSSCPSSSISTGCSTPATPNPFAVAAISPAEIRYIVPAGRASNHKPVLAATGTPEFTQGKKLQQHQDQDHKPALAATGTPEFAQGQKLQQHQDLPESAAKFPKQENPAPATTGSMEFIQGKKPQQHQDLLESAANFPNQEINGWEHPDLCSPSKLLKNASTSIKEISRWARSSTGSKVNSNIRLLQFLFSLIQVITSTTPHPDHVVAMIRVHEALANLLLVLPKNIFPFLLQHFAQFVDELCPKRGASLSERFGNTLHDLRRSIKSGLQVLKDMILDYTSDIVPQGGGVHEITKYLLKYIMSLLDNGTSLKIILVGDEQDGKVAMETLQDIVATLISHLEIMLEKESHRYKDAGLKQMFMVNNVKFLLYQVEGSEIGYLLGDDWVLKHRDQLKEHVSSFINISWESVMRCFHVKTSKIPIFSSLPTLRIFNLEFEKTYWTQKTWKVENPLLRSNMRTSVSEKLVQAYSTYLENHKNKAPKLMKYTPEDLEELLSDLFEG</sequence>
<dbReference type="PANTHER" id="PTHR12542:SF174">
    <property type="entry name" value="EXOCYST SUBUNIT EXO70 FAMILY PROTEIN"/>
    <property type="match status" value="1"/>
</dbReference>
<dbReference type="SUPFAM" id="SSF74788">
    <property type="entry name" value="Cullin repeat-like"/>
    <property type="match status" value="1"/>
</dbReference>
<dbReference type="RefSeq" id="XP_044962261.1">
    <property type="nucleotide sequence ID" value="XM_045106326.1"/>
</dbReference>
<dbReference type="PROSITE" id="PS51257">
    <property type="entry name" value="PROKAR_LIPOPROTEIN"/>
    <property type="match status" value="1"/>
</dbReference>
<dbReference type="Pfam" id="PF03081">
    <property type="entry name" value="Exo70_C"/>
    <property type="match status" value="1"/>
</dbReference>
<dbReference type="SMR" id="A0A8I6YFI7"/>
<proteinExistence type="inferred from homology"/>
<dbReference type="KEGG" id="hvg:123413398"/>
<feature type="region of interest" description="Disordered" evidence="4">
    <location>
        <begin position="1"/>
        <end position="32"/>
    </location>
</feature>
<dbReference type="GO" id="GO:0006887">
    <property type="term" value="P:exocytosis"/>
    <property type="evidence" value="ECO:0000318"/>
    <property type="project" value="GO_Central"/>
</dbReference>
<evidence type="ECO:0000256" key="3">
    <source>
        <dbReference type="RuleBase" id="RU365026"/>
    </source>
</evidence>
<dbReference type="PANTHER" id="PTHR12542">
    <property type="entry name" value="EXOCYST COMPLEX PROTEIN EXO70"/>
    <property type="match status" value="1"/>
</dbReference>
<feature type="domain" description="Exocyst complex subunit Exo70 C-terminal" evidence="5">
    <location>
        <begin position="202"/>
        <end position="513"/>
    </location>
</feature>
<dbReference type="InterPro" id="IPR016159">
    <property type="entry name" value="Cullin_repeat-like_dom_sf"/>
</dbReference>
<comment type="similarity">
    <text evidence="1 3">Belongs to the EXO70 family.</text>
</comment>
<keyword evidence="2 3" id="KW-0813">Transport</keyword>
<evidence type="ECO:0000256" key="4">
    <source>
        <dbReference type="SAM" id="MobiDB-lite"/>
    </source>
</evidence>
<dbReference type="AlphaFoldDB" id="A0A8I6YFI7"/>
<organism evidence="6 7">
    <name type="scientific">Hordeum vulgare subsp. vulgare</name>
    <name type="common">Domesticated barley</name>
    <dbReference type="NCBI Taxonomy" id="112509"/>
    <lineage>
        <taxon>Eukaryota</taxon>
        <taxon>Viridiplantae</taxon>
        <taxon>Streptophyta</taxon>
        <taxon>Embryophyta</taxon>
        <taxon>Tracheophyta</taxon>
        <taxon>Spermatophyta</taxon>
        <taxon>Magnoliopsida</taxon>
        <taxon>Liliopsida</taxon>
        <taxon>Poales</taxon>
        <taxon>Poaceae</taxon>
        <taxon>BOP clade</taxon>
        <taxon>Pooideae</taxon>
        <taxon>Triticodae</taxon>
        <taxon>Triticeae</taxon>
        <taxon>Hordeinae</taxon>
        <taxon>Hordeum</taxon>
    </lineage>
</organism>
<dbReference type="InterPro" id="IPR004140">
    <property type="entry name" value="Exo70"/>
</dbReference>
<evidence type="ECO:0000313" key="7">
    <source>
        <dbReference type="Proteomes" id="UP000011116"/>
    </source>
</evidence>
<reference evidence="6" key="2">
    <citation type="submission" date="2020-10" db="EMBL/GenBank/DDBJ databases">
        <authorList>
            <person name="Scholz U."/>
            <person name="Mascher M."/>
            <person name="Fiebig A."/>
        </authorList>
    </citation>
    <scope>NUCLEOTIDE SEQUENCE [LARGE SCALE GENOMIC DNA]</scope>
    <source>
        <strain evidence="6">cv. Morex</strain>
    </source>
</reference>
<evidence type="ECO:0000256" key="1">
    <source>
        <dbReference type="ARBA" id="ARBA00006756"/>
    </source>
</evidence>
<keyword evidence="3" id="KW-0268">Exocytosis</keyword>
<accession>A0A8I6YFI7</accession>
<protein>
    <recommendedName>
        <fullName evidence="3">Exocyst subunit Exo70 family protein</fullName>
    </recommendedName>
</protein>
<evidence type="ECO:0000313" key="6">
    <source>
        <dbReference type="EnsemblPlants" id="HORVU.MOREX.r3.7HG0711580.1.CDS1"/>
    </source>
</evidence>
<dbReference type="Gramene" id="HORVU.MOREX.r2.7HG0590180.1">
    <property type="protein sequence ID" value="HORVU.MOREX.r2.7HG0590180.1.CDS.1"/>
    <property type="gene ID" value="HORVU.MOREX.r2.7HG0590180"/>
</dbReference>
<dbReference type="EnsemblPlants" id="HORVU.MOREX.r3.7HG0711580.1">
    <property type="protein sequence ID" value="HORVU.MOREX.r3.7HG0711580.1.CDS1"/>
    <property type="gene ID" value="HORVU.MOREX.r3.7HG0711580"/>
</dbReference>
<keyword evidence="7" id="KW-1185">Reference proteome</keyword>
<gene>
    <name evidence="6" type="primary">LOC123413398</name>
</gene>
<dbReference type="Gramene" id="HORVU.MOREX.r3.7HG0711580.1">
    <property type="protein sequence ID" value="HORVU.MOREX.r3.7HG0711580.1.CDS1"/>
    <property type="gene ID" value="HORVU.MOREX.r3.7HG0711580"/>
</dbReference>
<reference evidence="6" key="3">
    <citation type="submission" date="2022-01" db="UniProtKB">
        <authorList>
            <consortium name="EnsemblPlants"/>
        </authorList>
    </citation>
    <scope>IDENTIFICATION</scope>
    <source>
        <strain evidence="6">subsp. vulgare</strain>
    </source>
</reference>
<reference evidence="7" key="1">
    <citation type="journal article" date="2012" name="Nature">
        <title>A physical, genetic and functional sequence assembly of the barley genome.</title>
        <authorList>
            <consortium name="The International Barley Genome Sequencing Consortium"/>
            <person name="Mayer K.F."/>
            <person name="Waugh R."/>
            <person name="Brown J.W."/>
            <person name="Schulman A."/>
            <person name="Langridge P."/>
            <person name="Platzer M."/>
            <person name="Fincher G.B."/>
            <person name="Muehlbauer G.J."/>
            <person name="Sato K."/>
            <person name="Close T.J."/>
            <person name="Wise R.P."/>
            <person name="Stein N."/>
        </authorList>
    </citation>
    <scope>NUCLEOTIDE SEQUENCE [LARGE SCALE GENOMIC DNA]</scope>
    <source>
        <strain evidence="7">cv. Morex</strain>
    </source>
</reference>